<evidence type="ECO:0000256" key="1">
    <source>
        <dbReference type="SAM" id="MobiDB-lite"/>
    </source>
</evidence>
<gene>
    <name evidence="2" type="ORF">SK128_015680</name>
</gene>
<feature type="region of interest" description="Disordered" evidence="1">
    <location>
        <begin position="1"/>
        <end position="24"/>
    </location>
</feature>
<proteinExistence type="predicted"/>
<evidence type="ECO:0000313" key="2">
    <source>
        <dbReference type="EMBL" id="KAK7074429.1"/>
    </source>
</evidence>
<name>A0AAN8X7L9_HALRR</name>
<feature type="region of interest" description="Disordered" evidence="1">
    <location>
        <begin position="32"/>
        <end position="51"/>
    </location>
</feature>
<comment type="caution">
    <text evidence="2">The sequence shown here is derived from an EMBL/GenBank/DDBJ whole genome shotgun (WGS) entry which is preliminary data.</text>
</comment>
<feature type="non-terminal residue" evidence="2">
    <location>
        <position position="51"/>
    </location>
</feature>
<accession>A0AAN8X7L9</accession>
<dbReference type="Proteomes" id="UP001381693">
    <property type="component" value="Unassembled WGS sequence"/>
</dbReference>
<keyword evidence="3" id="KW-1185">Reference proteome</keyword>
<dbReference type="EMBL" id="JAXCGZ010011602">
    <property type="protein sequence ID" value="KAK7074429.1"/>
    <property type="molecule type" value="Genomic_DNA"/>
</dbReference>
<organism evidence="2 3">
    <name type="scientific">Halocaridina rubra</name>
    <name type="common">Hawaiian red shrimp</name>
    <dbReference type="NCBI Taxonomy" id="373956"/>
    <lineage>
        <taxon>Eukaryota</taxon>
        <taxon>Metazoa</taxon>
        <taxon>Ecdysozoa</taxon>
        <taxon>Arthropoda</taxon>
        <taxon>Crustacea</taxon>
        <taxon>Multicrustacea</taxon>
        <taxon>Malacostraca</taxon>
        <taxon>Eumalacostraca</taxon>
        <taxon>Eucarida</taxon>
        <taxon>Decapoda</taxon>
        <taxon>Pleocyemata</taxon>
        <taxon>Caridea</taxon>
        <taxon>Atyoidea</taxon>
        <taxon>Atyidae</taxon>
        <taxon>Halocaridina</taxon>
    </lineage>
</organism>
<dbReference type="AlphaFoldDB" id="A0AAN8X7L9"/>
<sequence length="51" mass="5796">MKNLELKPTLRGYGDTSTQGEQKKSYIKRRMNTALGSHQEGPKVTLTSKRM</sequence>
<evidence type="ECO:0000313" key="3">
    <source>
        <dbReference type="Proteomes" id="UP001381693"/>
    </source>
</evidence>
<protein>
    <submittedName>
        <fullName evidence="2">Uncharacterized protein</fullName>
    </submittedName>
</protein>
<reference evidence="2 3" key="1">
    <citation type="submission" date="2023-11" db="EMBL/GenBank/DDBJ databases">
        <title>Halocaridina rubra genome assembly.</title>
        <authorList>
            <person name="Smith C."/>
        </authorList>
    </citation>
    <scope>NUCLEOTIDE SEQUENCE [LARGE SCALE GENOMIC DNA]</scope>
    <source>
        <strain evidence="2">EP-1</strain>
        <tissue evidence="2">Whole</tissue>
    </source>
</reference>